<dbReference type="AlphaFoldDB" id="A0A2R8BEQ0"/>
<dbReference type="EMBL" id="OMOR01000001">
    <property type="protein sequence ID" value="SPH21558.1"/>
    <property type="molecule type" value="Genomic_DNA"/>
</dbReference>
<accession>A0A2R8BEQ0</accession>
<organism evidence="1 2">
    <name type="scientific">Ascidiaceihabitans donghaensis</name>
    <dbReference type="NCBI Taxonomy" id="1510460"/>
    <lineage>
        <taxon>Bacteria</taxon>
        <taxon>Pseudomonadati</taxon>
        <taxon>Pseudomonadota</taxon>
        <taxon>Alphaproteobacteria</taxon>
        <taxon>Rhodobacterales</taxon>
        <taxon>Paracoccaceae</taxon>
        <taxon>Ascidiaceihabitans</taxon>
    </lineage>
</organism>
<evidence type="ECO:0008006" key="3">
    <source>
        <dbReference type="Google" id="ProtNLM"/>
    </source>
</evidence>
<gene>
    <name evidence="1" type="ORF">ASD8599_02310</name>
</gene>
<reference evidence="1 2" key="1">
    <citation type="submission" date="2018-03" db="EMBL/GenBank/DDBJ databases">
        <authorList>
            <person name="Keele B.F."/>
        </authorList>
    </citation>
    <scope>NUCLEOTIDE SEQUENCE [LARGE SCALE GENOMIC DNA]</scope>
    <source>
        <strain evidence="1 2">CECT 8599</strain>
    </source>
</reference>
<dbReference type="Proteomes" id="UP000244880">
    <property type="component" value="Unassembled WGS sequence"/>
</dbReference>
<evidence type="ECO:0000313" key="2">
    <source>
        <dbReference type="Proteomes" id="UP000244880"/>
    </source>
</evidence>
<name>A0A2R8BEQ0_9RHOB</name>
<keyword evidence="2" id="KW-1185">Reference proteome</keyword>
<proteinExistence type="predicted"/>
<protein>
    <recommendedName>
        <fullName evidence="3">PhoU domain-containing protein</fullName>
    </recommendedName>
</protein>
<sequence>MHRDRCWSSLKMKDHDPNSEVQYLLTVLGRMAQHVANLSKTLTTTEDFMTEHFHVILSKHPNAMEDFQRLDFLNQSIMDTSRLLCSLSEGCTDPKQLVQDLHLASTQHLVCPVASEKMPEDGTGDVNLF</sequence>
<evidence type="ECO:0000313" key="1">
    <source>
        <dbReference type="EMBL" id="SPH21558.1"/>
    </source>
</evidence>